<organism evidence="2 3">
    <name type="scientific">Novosphingobium aureum</name>
    <dbReference type="NCBI Taxonomy" id="2792964"/>
    <lineage>
        <taxon>Bacteria</taxon>
        <taxon>Pseudomonadati</taxon>
        <taxon>Pseudomonadota</taxon>
        <taxon>Alphaproteobacteria</taxon>
        <taxon>Sphingomonadales</taxon>
        <taxon>Sphingomonadaceae</taxon>
        <taxon>Novosphingobium</taxon>
    </lineage>
</organism>
<comment type="caution">
    <text evidence="2">The sequence shown here is derived from an EMBL/GenBank/DDBJ whole genome shotgun (WGS) entry which is preliminary data.</text>
</comment>
<keyword evidence="3" id="KW-1185">Reference proteome</keyword>
<dbReference type="Pfam" id="PF02738">
    <property type="entry name" value="MoCoBD_1"/>
    <property type="match status" value="1"/>
</dbReference>
<dbReference type="InterPro" id="IPR036856">
    <property type="entry name" value="Ald_Oxase/Xan_DH_a/b_sf"/>
</dbReference>
<proteinExistence type="predicted"/>
<dbReference type="InterPro" id="IPR006311">
    <property type="entry name" value="TAT_signal"/>
</dbReference>
<dbReference type="PIRSF" id="PIRSF036389">
    <property type="entry name" value="IOR_B"/>
    <property type="match status" value="1"/>
</dbReference>
<dbReference type="PANTHER" id="PTHR47495">
    <property type="entry name" value="ALDEHYDE DEHYDROGENASE"/>
    <property type="match status" value="1"/>
</dbReference>
<dbReference type="Gene3D" id="3.30.365.10">
    <property type="entry name" value="Aldehyde oxidase/xanthine dehydrogenase, molybdopterin binding domain"/>
    <property type="match status" value="4"/>
</dbReference>
<evidence type="ECO:0000259" key="1">
    <source>
        <dbReference type="SMART" id="SM01008"/>
    </source>
</evidence>
<accession>A0A931MLP7</accession>
<dbReference type="AlphaFoldDB" id="A0A931MLP7"/>
<dbReference type="InterPro" id="IPR008274">
    <property type="entry name" value="AldOxase/xan_DH_MoCoBD1"/>
</dbReference>
<dbReference type="InterPro" id="IPR052516">
    <property type="entry name" value="N-heterocyclic_Hydroxylase"/>
</dbReference>
<reference evidence="2" key="1">
    <citation type="submission" date="2020-11" db="EMBL/GenBank/DDBJ databases">
        <title>Novosphingobium aureum sp. nov., a marine bacterium isolated from sediment of a salt flat.</title>
        <authorList>
            <person name="Yoo Y."/>
            <person name="Kim J.-J."/>
        </authorList>
    </citation>
    <scope>NUCLEOTIDE SEQUENCE</scope>
    <source>
        <strain evidence="2">YJ-S2-02</strain>
    </source>
</reference>
<dbReference type="PANTHER" id="PTHR47495:SF2">
    <property type="entry name" value="ALDEHYDE DEHYDROGENASE"/>
    <property type="match status" value="1"/>
</dbReference>
<dbReference type="Proteomes" id="UP000617634">
    <property type="component" value="Unassembled WGS sequence"/>
</dbReference>
<feature type="domain" description="Aldehyde oxidase/xanthine dehydrogenase a/b hammerhead" evidence="1">
    <location>
        <begin position="211"/>
        <end position="289"/>
    </location>
</feature>
<dbReference type="EMBL" id="JADZGI010000001">
    <property type="protein sequence ID" value="MBH0113291.1"/>
    <property type="molecule type" value="Genomic_DNA"/>
</dbReference>
<evidence type="ECO:0000313" key="3">
    <source>
        <dbReference type="Proteomes" id="UP000617634"/>
    </source>
</evidence>
<dbReference type="GO" id="GO:0016491">
    <property type="term" value="F:oxidoreductase activity"/>
    <property type="evidence" value="ECO:0007669"/>
    <property type="project" value="InterPro"/>
</dbReference>
<gene>
    <name evidence="2" type="ORF">I5E68_10070</name>
</gene>
<dbReference type="SUPFAM" id="SSF54665">
    <property type="entry name" value="CO dehydrogenase molybdoprotein N-domain-like"/>
    <property type="match status" value="1"/>
</dbReference>
<dbReference type="SMART" id="SM01008">
    <property type="entry name" value="Ald_Xan_dh_C"/>
    <property type="match status" value="1"/>
</dbReference>
<dbReference type="InterPro" id="IPR000674">
    <property type="entry name" value="Ald_Oxase/Xan_DH_a/b"/>
</dbReference>
<sequence length="733" mass="77657">MSATGLLNLSRRGFVASLGLASGTVLLGLAPQAAFAESAASSEEAAQFGAMLAIAPDGVVSLIVPSSELGQGTQEALARMVAEELDCDFARMEVRLPWADRAFINPIAQKQMTANSMTVVGYYAAMRRLGATTRAMLLEAAAAQLGVAVDELSTRSGTIVHAASSQSLGFGDVAARAAHLPVPENVALKQPSEFTVIGGKSLRKDLQAKVTGTAQFGIDVHEEGMLTASLALAPHPKARFTVEGIEAARAMPGVVAVVPVTGGMAVLADRFWRAKSAAEKLELTVTSSPIEGLDDASLSARLDAAFDEVAPKPFPKLDISTFPPKIIMADLEALDAAFSGAERVIEAAYEVPHLAHATLEPLVCAARLDSEGLLIRGPLQDPETSRILGAKLSGLPLEQVRVEVTYVGGGFGRKWGTDFVGVAVEAARGAPGRLVKTIWTREQDMAGDQFRPAYKARSRAAIDAAGKVTALHSRVAGQSIMAYHGRKGMHGMEDMGDLTAAGQLIYEAYNPEKLIEYHELDLTVPVGFWRSVSMSQNAFFAESFIDEIARETGRDPLELRLELLDGHPRITPVLKRAAEMIGYGQPREPGIGRGIAFSYAQSNFCAIGFEVGLDDTLLSLRRIACACDCGLMIDPASVEGQVTGGIVFGLQAALWGEVKFENGEPTARNFTDYRMPMMMEVPPIEVALMPGSDEPGNVGEASTPVVAPALANAIVDAGGPRIRALPIARTLTI</sequence>
<dbReference type="SUPFAM" id="SSF56003">
    <property type="entry name" value="Molybdenum cofactor-binding domain"/>
    <property type="match status" value="2"/>
</dbReference>
<dbReference type="InterPro" id="IPR012368">
    <property type="entry name" value="OxRdtase_Mopterin-bd_su_IorB"/>
</dbReference>
<dbReference type="RefSeq" id="WP_197163418.1">
    <property type="nucleotide sequence ID" value="NZ_JADZGI010000001.1"/>
</dbReference>
<dbReference type="InterPro" id="IPR037165">
    <property type="entry name" value="AldOxase/xan_DH_Mopterin-bd_sf"/>
</dbReference>
<dbReference type="Gene3D" id="3.90.1170.50">
    <property type="entry name" value="Aldehyde oxidase/xanthine dehydrogenase, a/b hammerhead"/>
    <property type="match status" value="1"/>
</dbReference>
<name>A0A931MLP7_9SPHN</name>
<protein>
    <submittedName>
        <fullName evidence="2">Xanthine dehydrogenase family protein molybdopterin-binding subunit</fullName>
    </submittedName>
</protein>
<evidence type="ECO:0000313" key="2">
    <source>
        <dbReference type="EMBL" id="MBH0113291.1"/>
    </source>
</evidence>
<dbReference type="PROSITE" id="PS51318">
    <property type="entry name" value="TAT"/>
    <property type="match status" value="1"/>
</dbReference>
<dbReference type="InterPro" id="IPR046867">
    <property type="entry name" value="AldOxase/xan_DH_MoCoBD2"/>
</dbReference>
<dbReference type="Pfam" id="PF20256">
    <property type="entry name" value="MoCoBD_2"/>
    <property type="match status" value="2"/>
</dbReference>